<name>A0A4P8XYQ5_9FIRM</name>
<evidence type="ECO:0000256" key="1">
    <source>
        <dbReference type="SAM" id="Coils"/>
    </source>
</evidence>
<protein>
    <submittedName>
        <fullName evidence="4">Recombinase family protein</fullName>
    </submittedName>
</protein>
<sequence length="502" mass="57670">MNVVIYARFSSHSQTEQSIEGQLKVCYEYAEQNHYTVVGEYIDRAMSGKYDNRAEFQRMISDSDKHTFEGVLVYQLDRFARNRYDSAIYKAKLKKNGVRVLSAKENITDDASGILVEGVLESMAEYYSAELSQKIHRGMEINAQKCLSNGSNPGLGFKVDKDRRFYVDEDEAKIVREIFERYASGETKAEIVKDLKRRKVKTSLGNDFTYNSLSRMLSNKRYIGVYMYKGQETPDGMPRILDDDLFYKVQDILNKNKKAPARMHGEGEYLLTTKLFCGHCKNMMVGYGGTSKTGKQYHYYICKEARKKRCDKTIVGKKKIEDRVIAECLKLLTDENIEFIAKKVAEECNKSPDNLSVKQLKKAIREADTAIENLWRGIEQGQSVPMLTERLNKRQAEKEELEEQLAIEQNKRICLSEAQILAFLDFVCEMPLDDINKRRAIINILVHSVYLYDDHFTLIINASKKPVSIDDIPLEEIEEAFNTDKTCTEQCSTMTSPAPPKI</sequence>
<evidence type="ECO:0000259" key="2">
    <source>
        <dbReference type="PROSITE" id="PS51736"/>
    </source>
</evidence>
<feature type="domain" description="Recombinase" evidence="3">
    <location>
        <begin position="154"/>
        <end position="259"/>
    </location>
</feature>
<dbReference type="RefSeq" id="WP_138157648.1">
    <property type="nucleotide sequence ID" value="NZ_CP039381.1"/>
</dbReference>
<evidence type="ECO:0000259" key="3">
    <source>
        <dbReference type="PROSITE" id="PS51737"/>
    </source>
</evidence>
<dbReference type="GO" id="GO:0000150">
    <property type="term" value="F:DNA strand exchange activity"/>
    <property type="evidence" value="ECO:0007669"/>
    <property type="project" value="InterPro"/>
</dbReference>
<dbReference type="PROSITE" id="PS51737">
    <property type="entry name" value="RECOMBINASE_DNA_BIND"/>
    <property type="match status" value="1"/>
</dbReference>
<keyword evidence="5" id="KW-1185">Reference proteome</keyword>
<feature type="coiled-coil region" evidence="1">
    <location>
        <begin position="384"/>
        <end position="418"/>
    </location>
</feature>
<dbReference type="PROSITE" id="PS51736">
    <property type="entry name" value="RECOMBINASES_3"/>
    <property type="match status" value="1"/>
</dbReference>
<dbReference type="Gene3D" id="3.40.50.1390">
    <property type="entry name" value="Resolvase, N-terminal catalytic domain"/>
    <property type="match status" value="1"/>
</dbReference>
<dbReference type="InterPro" id="IPR011109">
    <property type="entry name" value="DNA_bind_recombinase_dom"/>
</dbReference>
<dbReference type="EMBL" id="CP039381">
    <property type="protein sequence ID" value="QCT07654.1"/>
    <property type="molecule type" value="Genomic_DNA"/>
</dbReference>
<dbReference type="AlphaFoldDB" id="A0A4P8XYQ5"/>
<dbReference type="InterPro" id="IPR038109">
    <property type="entry name" value="DNA_bind_recomb_sf"/>
</dbReference>
<dbReference type="OrthoDB" id="9781670at2"/>
<dbReference type="InterPro" id="IPR006119">
    <property type="entry name" value="Resolv_N"/>
</dbReference>
<organism evidence="4 5">
    <name type="scientific">Ruminococcus bovis</name>
    <dbReference type="NCBI Taxonomy" id="2564099"/>
    <lineage>
        <taxon>Bacteria</taxon>
        <taxon>Bacillati</taxon>
        <taxon>Bacillota</taxon>
        <taxon>Clostridia</taxon>
        <taxon>Eubacteriales</taxon>
        <taxon>Oscillospiraceae</taxon>
        <taxon>Ruminococcus</taxon>
    </lineage>
</organism>
<feature type="domain" description="Resolvase/invertase-type recombinase catalytic" evidence="2">
    <location>
        <begin position="2"/>
        <end position="146"/>
    </location>
</feature>
<dbReference type="KEGG" id="ruj:E5Z56_09940"/>
<dbReference type="InterPro" id="IPR025827">
    <property type="entry name" value="Zn_ribbon_recom_dom"/>
</dbReference>
<gene>
    <name evidence="4" type="ORF">E5Z56_09940</name>
</gene>
<evidence type="ECO:0000313" key="5">
    <source>
        <dbReference type="Proteomes" id="UP000301475"/>
    </source>
</evidence>
<dbReference type="PANTHER" id="PTHR30461">
    <property type="entry name" value="DNA-INVERTASE FROM LAMBDOID PROPHAGE"/>
    <property type="match status" value="1"/>
</dbReference>
<dbReference type="Pfam" id="PF07508">
    <property type="entry name" value="Recombinase"/>
    <property type="match status" value="1"/>
</dbReference>
<keyword evidence="1" id="KW-0175">Coiled coil</keyword>
<dbReference type="InterPro" id="IPR036162">
    <property type="entry name" value="Resolvase-like_N_sf"/>
</dbReference>
<reference evidence="4 5" key="1">
    <citation type="submission" date="2019-04" db="EMBL/GenBank/DDBJ databases">
        <authorList>
            <person name="Embree M."/>
            <person name="Gaffney J.R."/>
        </authorList>
    </citation>
    <scope>NUCLEOTIDE SEQUENCE [LARGE SCALE GENOMIC DNA]</scope>
    <source>
        <strain evidence="4 5">JE7A12</strain>
    </source>
</reference>
<evidence type="ECO:0000313" key="4">
    <source>
        <dbReference type="EMBL" id="QCT07654.1"/>
    </source>
</evidence>
<dbReference type="Gene3D" id="3.90.1750.20">
    <property type="entry name" value="Putative Large Serine Recombinase, Chain B, Domain 2"/>
    <property type="match status" value="1"/>
</dbReference>
<dbReference type="SMART" id="SM00857">
    <property type="entry name" value="Resolvase"/>
    <property type="match status" value="1"/>
</dbReference>
<dbReference type="Pfam" id="PF13408">
    <property type="entry name" value="Zn_ribbon_recom"/>
    <property type="match status" value="1"/>
</dbReference>
<accession>A0A4P8XYQ5</accession>
<dbReference type="Proteomes" id="UP000301475">
    <property type="component" value="Chromosome"/>
</dbReference>
<dbReference type="PANTHER" id="PTHR30461:SF23">
    <property type="entry name" value="DNA RECOMBINASE-RELATED"/>
    <property type="match status" value="1"/>
</dbReference>
<dbReference type="InterPro" id="IPR050639">
    <property type="entry name" value="SSR_resolvase"/>
</dbReference>
<dbReference type="SUPFAM" id="SSF53041">
    <property type="entry name" value="Resolvase-like"/>
    <property type="match status" value="1"/>
</dbReference>
<proteinExistence type="predicted"/>
<dbReference type="CDD" id="cd00338">
    <property type="entry name" value="Ser_Recombinase"/>
    <property type="match status" value="1"/>
</dbReference>
<dbReference type="Pfam" id="PF00239">
    <property type="entry name" value="Resolvase"/>
    <property type="match status" value="1"/>
</dbReference>
<dbReference type="GO" id="GO:0003677">
    <property type="term" value="F:DNA binding"/>
    <property type="evidence" value="ECO:0007669"/>
    <property type="project" value="InterPro"/>
</dbReference>